<accession>A0A9X7N4X8</accession>
<dbReference type="Proteomes" id="UP000326659">
    <property type="component" value="Chromosome"/>
</dbReference>
<evidence type="ECO:0000313" key="2">
    <source>
        <dbReference type="Proteomes" id="UP000326659"/>
    </source>
</evidence>
<gene>
    <name evidence="1" type="ORF">F1C79_27300</name>
</gene>
<sequence length="187" mass="21508">MKTESEPLHYNVFLLKFSGNSMFKTHESMGVPLMKVFSSEHSYWTMVERDAKTSWFHVTMRFRVDGHLVSRIFMPDTVQLLLQLLEGDSDELFVQELQIVTPEKVNQRGRWLMEPLTKVELALGGDDDEIFIYTTEEGRVYVDPPQSKRFDHAIAQRTTMYSLTEAKNASAASVTPLSSIPSKKTRK</sequence>
<dbReference type="OrthoDB" id="7021542at2"/>
<dbReference type="RefSeq" id="WP_151189113.1">
    <property type="nucleotide sequence ID" value="NZ_CP043626.1"/>
</dbReference>
<dbReference type="KEGG" id="pden:F1C79_27300"/>
<dbReference type="AlphaFoldDB" id="A0A9X7N4X8"/>
<evidence type="ECO:0000313" key="1">
    <source>
        <dbReference type="EMBL" id="QEY75031.1"/>
    </source>
</evidence>
<proteinExistence type="predicted"/>
<keyword evidence="2" id="KW-1185">Reference proteome</keyword>
<name>A0A9X7N4X8_PSEDE</name>
<organism evidence="1 2">
    <name type="scientific">Pseudomonas denitrificans</name>
    <dbReference type="NCBI Taxonomy" id="43306"/>
    <lineage>
        <taxon>Bacteria</taxon>
        <taxon>Pseudomonadati</taxon>
        <taxon>Pseudomonadota</taxon>
        <taxon>Gammaproteobacteria</taxon>
        <taxon>Pseudomonadales</taxon>
        <taxon>Pseudomonadaceae</taxon>
        <taxon>Halopseudomonas</taxon>
    </lineage>
</organism>
<protein>
    <submittedName>
        <fullName evidence="1">Uncharacterized protein</fullName>
    </submittedName>
</protein>
<reference evidence="1 2" key="1">
    <citation type="submission" date="2019-09" db="EMBL/GenBank/DDBJ databases">
        <title>Prosopis cineraria nodule microbiome.</title>
        <authorList>
            <person name="Chaluvadi S.R."/>
            <person name="Ali R."/>
            <person name="Wang X."/>
        </authorList>
    </citation>
    <scope>NUCLEOTIDE SEQUENCE [LARGE SCALE GENOMIC DNA]</scope>
    <source>
        <strain evidence="1 2">BG1</strain>
    </source>
</reference>
<dbReference type="EMBL" id="CP043626">
    <property type="protein sequence ID" value="QEY75031.1"/>
    <property type="molecule type" value="Genomic_DNA"/>
</dbReference>